<feature type="signal peptide" evidence="8">
    <location>
        <begin position="1"/>
        <end position="19"/>
    </location>
</feature>
<evidence type="ECO:0000256" key="2">
    <source>
        <dbReference type="ARBA" id="ARBA00005988"/>
    </source>
</evidence>
<sequence length="961" mass="100071">MGAIATAVAIAVMPASALADDGESVIEFKLPNKAAGDQLANLGYDIGDGYDQSVPGQIKATIVVTPEQKAQLEAMGYPAVDTIQTQADVDALRAARQATIDAEAAAKAALTSAAANKSKSAAAGTVRAQHADYWEDAGGRWLSIEGTTTQASVTGTSYSGPQLVASWTDAQGQQIGSGNLSALLDPDVTPRAYLYHVTKFRLGDASTIGTPMPAFVRIAAPNGDVATLAVKKWVGNGAPQYAAGFQKDFITHYVDPQEGYAKITALAGEFSNIAKVSDLPNKTTGYQRKSQTVLGIATPYTGSTSTPATADQARAVVLTALAWGQEGGNDITAQIVNPGANNAPLSVSVTGKAITVNAATGATGAVTSTAAQVVAAINANTDAAKLVTAALYRTNAGAGVVTAQPAPSKLSDWLNAPATYPRGPQTVKMLRIGNDVGKPQGQKTGVFIYCQEHAREWGTPLVCLETAERLVRNYATDPETKSLVDGLDIFIVPTINADGAAYSMYDYNSQRKNMVNYCASNPTGNNDPYARNTWGVDLNRNFSVGSGFDGYVGGGTNCTGETFQGPSEMSEPEVRNEQYIQSTYSNIKFAMNVHSSGGYFMWPPGAYTPSRTTLPYPPYGTLNYFDQTASAVLDRIYNYRKTAILPQQTGPVADVLYSAAGNSADEAYYNHGIIGYDFEIGASKVLATGQSQGTGFQPCYSTSTPNTGGGTGTCNANLVNEGHDEGMEFANGNYALLASALQYANDTTAPNIGTTVTADGKTPTYSVKFTSNEASSIYYTTDGSTPTTASTEWKPNRPRELPDALDLAPKTTLKWIGVDFKGNTSAVKSQILGQTDVTGTAGGDVPATLALTLGAPATFGAFTPGVAKSYTATTTATVISTAGDATLSVADPSTTAPGRLVNGTFALTSPLGGLGTIKTWAAPTSNESVPVTFTQAIAANEALRTGTYSKTLTFTLSTTTP</sequence>
<organism evidence="10 11">
    <name type="scientific">Solirubrobacter ginsenosidimutans</name>
    <dbReference type="NCBI Taxonomy" id="490573"/>
    <lineage>
        <taxon>Bacteria</taxon>
        <taxon>Bacillati</taxon>
        <taxon>Actinomycetota</taxon>
        <taxon>Thermoleophilia</taxon>
        <taxon>Solirubrobacterales</taxon>
        <taxon>Solirubrobacteraceae</taxon>
        <taxon>Solirubrobacter</taxon>
    </lineage>
</organism>
<dbReference type="Proteomes" id="UP001149140">
    <property type="component" value="Unassembled WGS sequence"/>
</dbReference>
<dbReference type="GO" id="GO:0005615">
    <property type="term" value="C:extracellular space"/>
    <property type="evidence" value="ECO:0007669"/>
    <property type="project" value="TreeGrafter"/>
</dbReference>
<dbReference type="RefSeq" id="WP_270043842.1">
    <property type="nucleotide sequence ID" value="NZ_JAPDOD010000035.1"/>
</dbReference>
<evidence type="ECO:0000256" key="3">
    <source>
        <dbReference type="ARBA" id="ARBA00022670"/>
    </source>
</evidence>
<dbReference type="Gene3D" id="3.40.630.10">
    <property type="entry name" value="Zn peptidases"/>
    <property type="match status" value="1"/>
</dbReference>
<proteinExistence type="inferred from homology"/>
<keyword evidence="3" id="KW-0645">Protease</keyword>
<gene>
    <name evidence="10" type="ORF">OM076_30240</name>
</gene>
<keyword evidence="8" id="KW-0732">Signal</keyword>
<feature type="domain" description="Peptidase M14" evidence="9">
    <location>
        <begin position="391"/>
        <end position="699"/>
    </location>
</feature>
<dbReference type="GO" id="GO:0008270">
    <property type="term" value="F:zinc ion binding"/>
    <property type="evidence" value="ECO:0007669"/>
    <property type="project" value="InterPro"/>
</dbReference>
<evidence type="ECO:0000256" key="5">
    <source>
        <dbReference type="ARBA" id="ARBA00022833"/>
    </source>
</evidence>
<dbReference type="PANTHER" id="PTHR11705">
    <property type="entry name" value="PROTEASE FAMILY M14 CARBOXYPEPTIDASE A,B"/>
    <property type="match status" value="1"/>
</dbReference>
<keyword evidence="6" id="KW-0482">Metalloprotease</keyword>
<evidence type="ECO:0000259" key="9">
    <source>
        <dbReference type="PROSITE" id="PS52035"/>
    </source>
</evidence>
<comment type="similarity">
    <text evidence="2 7">Belongs to the peptidase M14 family.</text>
</comment>
<dbReference type="GO" id="GO:0006508">
    <property type="term" value="P:proteolysis"/>
    <property type="evidence" value="ECO:0007669"/>
    <property type="project" value="UniProtKB-KW"/>
</dbReference>
<feature type="active site" description="Proton donor/acceptor" evidence="7">
    <location>
        <position position="679"/>
    </location>
</feature>
<dbReference type="Pfam" id="PF13290">
    <property type="entry name" value="CHB_HEX_C_1"/>
    <property type="match status" value="1"/>
</dbReference>
<reference evidence="10" key="1">
    <citation type="submission" date="2022-10" db="EMBL/GenBank/DDBJ databases">
        <title>The WGS of Solirubrobacter ginsenosidimutans DSM 21036.</title>
        <authorList>
            <person name="Jiang Z."/>
        </authorList>
    </citation>
    <scope>NUCLEOTIDE SEQUENCE</scope>
    <source>
        <strain evidence="10">DSM 21036</strain>
    </source>
</reference>
<dbReference type="PANTHER" id="PTHR11705:SF143">
    <property type="entry name" value="SLL0236 PROTEIN"/>
    <property type="match status" value="1"/>
</dbReference>
<dbReference type="SUPFAM" id="SSF53187">
    <property type="entry name" value="Zn-dependent exopeptidases"/>
    <property type="match status" value="1"/>
</dbReference>
<dbReference type="InterPro" id="IPR000834">
    <property type="entry name" value="Peptidase_M14"/>
</dbReference>
<dbReference type="InterPro" id="IPR059177">
    <property type="entry name" value="GH29D-like_dom"/>
</dbReference>
<evidence type="ECO:0000256" key="6">
    <source>
        <dbReference type="ARBA" id="ARBA00023049"/>
    </source>
</evidence>
<dbReference type="AlphaFoldDB" id="A0A9X3N4D8"/>
<dbReference type="Pfam" id="PF00246">
    <property type="entry name" value="Peptidase_M14"/>
    <property type="match status" value="1"/>
</dbReference>
<keyword evidence="11" id="KW-1185">Reference proteome</keyword>
<comment type="cofactor">
    <cofactor evidence="1">
        <name>Zn(2+)</name>
        <dbReference type="ChEBI" id="CHEBI:29105"/>
    </cofactor>
</comment>
<comment type="caution">
    <text evidence="10">The sequence shown here is derived from an EMBL/GenBank/DDBJ whole genome shotgun (WGS) entry which is preliminary data.</text>
</comment>
<name>A0A9X3N4D8_9ACTN</name>
<dbReference type="EMBL" id="JAPDOD010000035">
    <property type="protein sequence ID" value="MDA0164588.1"/>
    <property type="molecule type" value="Genomic_DNA"/>
</dbReference>
<dbReference type="GO" id="GO:0004181">
    <property type="term" value="F:metallocarboxypeptidase activity"/>
    <property type="evidence" value="ECO:0007669"/>
    <property type="project" value="InterPro"/>
</dbReference>
<evidence type="ECO:0000313" key="11">
    <source>
        <dbReference type="Proteomes" id="UP001149140"/>
    </source>
</evidence>
<dbReference type="PROSITE" id="PS52035">
    <property type="entry name" value="PEPTIDASE_M14"/>
    <property type="match status" value="1"/>
</dbReference>
<keyword evidence="4" id="KW-0378">Hydrolase</keyword>
<evidence type="ECO:0000256" key="1">
    <source>
        <dbReference type="ARBA" id="ARBA00001947"/>
    </source>
</evidence>
<evidence type="ECO:0000256" key="7">
    <source>
        <dbReference type="PROSITE-ProRule" id="PRU01379"/>
    </source>
</evidence>
<evidence type="ECO:0000256" key="4">
    <source>
        <dbReference type="ARBA" id="ARBA00022801"/>
    </source>
</evidence>
<dbReference type="SMART" id="SM00631">
    <property type="entry name" value="Zn_pept"/>
    <property type="match status" value="1"/>
</dbReference>
<evidence type="ECO:0000313" key="10">
    <source>
        <dbReference type="EMBL" id="MDA0164588.1"/>
    </source>
</evidence>
<accession>A0A9X3N4D8</accession>
<keyword evidence="5" id="KW-0862">Zinc</keyword>
<feature type="chain" id="PRO_5040818809" evidence="8">
    <location>
        <begin position="20"/>
        <end position="961"/>
    </location>
</feature>
<evidence type="ECO:0000256" key="8">
    <source>
        <dbReference type="SAM" id="SignalP"/>
    </source>
</evidence>
<protein>
    <submittedName>
        <fullName evidence="10">M14 family metallopeptidase</fullName>
    </submittedName>
</protein>